<evidence type="ECO:0000313" key="3">
    <source>
        <dbReference type="EMBL" id="ENN77069.1"/>
    </source>
</evidence>
<dbReference type="InterPro" id="IPR043502">
    <property type="entry name" value="DNA/RNA_pol_sf"/>
</dbReference>
<name>N6TA08_DENPD</name>
<gene>
    <name evidence="3" type="ORF">YQE_06404</name>
</gene>
<sequence>MQGSLTDFYDLLERTIETLPKHHMRILCGDAKVGNEPNLRPTIGRHSLHDMSNDNGQRLTESAAANNMLIKSTMFPRWNVHKQTWVSKDHVTQNQIDHIVVDARHGSKEQEKYMQEIKEELEQPIEQTDFEGALWNTQLQRGFRTGFRRKRSTIDQLFALRQLLVKGCEFNKTIHNLFMDFRQTYDSVERNQVWNAMAELSILRKLIQMRKLCMDGSRSKVQVGSELSEQFEIQNGVMQGDAFLPLLFKIVLERAIRRADIKTELLSTEGPKLILAYADDIDLIGNTILRLKEFNKIDGTSSKISLMINEENTKYVCVNRLGRRDRIGQNVSINMYNFERVERFKNLSATITVDNDITEEMKGRIQATNRCLYSLNNLLKSKNLTRISKGHHTTNLKKHLVRLHNFAENQVETNTKRPSINSTIFNFSITNKATFEIEMLDKSNSSKDGEDMNQEEQCLNGNKRN</sequence>
<feature type="compositionally biased region" description="Polar residues" evidence="1">
    <location>
        <begin position="455"/>
        <end position="465"/>
    </location>
</feature>
<dbReference type="OrthoDB" id="6780578at2759"/>
<dbReference type="EMBL" id="KB740954">
    <property type="protein sequence ID" value="ENN77069.1"/>
    <property type="molecule type" value="Genomic_DNA"/>
</dbReference>
<reference evidence="3" key="1">
    <citation type="journal article" date="2013" name="Genome Biol.">
        <title>Draft genome of the mountain pine beetle, Dendroctonus ponderosae Hopkins, a major forest pest.</title>
        <authorList>
            <person name="Keeling C.I."/>
            <person name="Yuen M.M."/>
            <person name="Liao N.Y."/>
            <person name="Docking T.R."/>
            <person name="Chan S.K."/>
            <person name="Taylor G.A."/>
            <person name="Palmquist D.L."/>
            <person name="Jackman S.D."/>
            <person name="Nguyen A."/>
            <person name="Li M."/>
            <person name="Henderson H."/>
            <person name="Janes J.K."/>
            <person name="Zhao Y."/>
            <person name="Pandoh P."/>
            <person name="Moore R."/>
            <person name="Sperling F.A."/>
            <person name="Huber D.P."/>
            <person name="Birol I."/>
            <person name="Jones S.J."/>
            <person name="Bohlmann J."/>
        </authorList>
    </citation>
    <scope>NUCLEOTIDE SEQUENCE</scope>
</reference>
<dbReference type="InterPro" id="IPR036691">
    <property type="entry name" value="Endo/exonu/phosph_ase_sf"/>
</dbReference>
<dbReference type="HOGENOM" id="CLU_588316_0_0_1"/>
<protein>
    <recommendedName>
        <fullName evidence="2">Reverse transcriptase domain-containing protein</fullName>
    </recommendedName>
</protein>
<dbReference type="GO" id="GO:0071897">
    <property type="term" value="P:DNA biosynthetic process"/>
    <property type="evidence" value="ECO:0007669"/>
    <property type="project" value="UniProtKB-ARBA"/>
</dbReference>
<dbReference type="Gene3D" id="3.60.10.10">
    <property type="entry name" value="Endonuclease/exonuclease/phosphatase"/>
    <property type="match status" value="1"/>
</dbReference>
<dbReference type="Pfam" id="PF00078">
    <property type="entry name" value="RVT_1"/>
    <property type="match status" value="1"/>
</dbReference>
<evidence type="ECO:0000256" key="1">
    <source>
        <dbReference type="SAM" id="MobiDB-lite"/>
    </source>
</evidence>
<feature type="region of interest" description="Disordered" evidence="1">
    <location>
        <begin position="442"/>
        <end position="465"/>
    </location>
</feature>
<dbReference type="OMA" id="INIGRYE"/>
<dbReference type="SUPFAM" id="SSF56672">
    <property type="entry name" value="DNA/RNA polymerases"/>
    <property type="match status" value="1"/>
</dbReference>
<feature type="domain" description="Reverse transcriptase" evidence="2">
    <location>
        <begin position="138"/>
        <end position="317"/>
    </location>
</feature>
<proteinExistence type="predicted"/>
<accession>N6TA08</accession>
<dbReference type="AlphaFoldDB" id="N6TA08"/>
<dbReference type="InterPro" id="IPR000477">
    <property type="entry name" value="RT_dom"/>
</dbReference>
<dbReference type="PANTHER" id="PTHR47027">
    <property type="entry name" value="REVERSE TRANSCRIPTASE DOMAIN-CONTAINING PROTEIN"/>
    <property type="match status" value="1"/>
</dbReference>
<feature type="non-terminal residue" evidence="3">
    <location>
        <position position="1"/>
    </location>
</feature>
<dbReference type="PANTHER" id="PTHR47027:SF20">
    <property type="entry name" value="REVERSE TRANSCRIPTASE-LIKE PROTEIN WITH RNA-DIRECTED DNA POLYMERASE DOMAIN"/>
    <property type="match status" value="1"/>
</dbReference>
<organism evidence="3">
    <name type="scientific">Dendroctonus ponderosae</name>
    <name type="common">Mountain pine beetle</name>
    <dbReference type="NCBI Taxonomy" id="77166"/>
    <lineage>
        <taxon>Eukaryota</taxon>
        <taxon>Metazoa</taxon>
        <taxon>Ecdysozoa</taxon>
        <taxon>Arthropoda</taxon>
        <taxon>Hexapoda</taxon>
        <taxon>Insecta</taxon>
        <taxon>Pterygota</taxon>
        <taxon>Neoptera</taxon>
        <taxon>Endopterygota</taxon>
        <taxon>Coleoptera</taxon>
        <taxon>Polyphaga</taxon>
        <taxon>Cucujiformia</taxon>
        <taxon>Curculionidae</taxon>
        <taxon>Scolytinae</taxon>
        <taxon>Dendroctonus</taxon>
    </lineage>
</organism>
<evidence type="ECO:0000259" key="2">
    <source>
        <dbReference type="Pfam" id="PF00078"/>
    </source>
</evidence>